<dbReference type="PANTHER" id="PTHR41771:SF1">
    <property type="entry name" value="MEMBRANE PROTEIN"/>
    <property type="match status" value="1"/>
</dbReference>
<evidence type="ECO:0000313" key="3">
    <source>
        <dbReference type="Proteomes" id="UP000004633"/>
    </source>
</evidence>
<keyword evidence="1" id="KW-1133">Transmembrane helix</keyword>
<feature type="transmembrane region" description="Helical" evidence="1">
    <location>
        <begin position="120"/>
        <end position="138"/>
    </location>
</feature>
<accession>E7N379</accession>
<dbReference type="PANTHER" id="PTHR41771">
    <property type="entry name" value="MEMBRANE PROTEIN-RELATED"/>
    <property type="match status" value="1"/>
</dbReference>
<dbReference type="Pfam" id="PF07907">
    <property type="entry name" value="YibE_F"/>
    <property type="match status" value="1"/>
</dbReference>
<feature type="transmembrane region" description="Helical" evidence="1">
    <location>
        <begin position="304"/>
        <end position="325"/>
    </location>
</feature>
<comment type="caution">
    <text evidence="2">The sequence shown here is derived from an EMBL/GenBank/DDBJ whole genome shotgun (WGS) entry which is preliminary data.</text>
</comment>
<feature type="transmembrane region" description="Helical" evidence="1">
    <location>
        <begin position="169"/>
        <end position="189"/>
    </location>
</feature>
<feature type="transmembrane region" description="Helical" evidence="1">
    <location>
        <begin position="345"/>
        <end position="367"/>
    </location>
</feature>
<dbReference type="Proteomes" id="UP000004633">
    <property type="component" value="Unassembled WGS sequence"/>
</dbReference>
<dbReference type="HOGENOM" id="CLU_028166_4_0_9"/>
<protein>
    <submittedName>
        <fullName evidence="2">YibE/F-like protein</fullName>
    </submittedName>
</protein>
<evidence type="ECO:0000313" key="2">
    <source>
        <dbReference type="EMBL" id="EFW29354.1"/>
    </source>
</evidence>
<feature type="transmembrane region" description="Helical" evidence="1">
    <location>
        <begin position="246"/>
        <end position="269"/>
    </location>
</feature>
<dbReference type="RefSeq" id="WP_009350113.1">
    <property type="nucleotide sequence ID" value="NZ_GL638138.1"/>
</dbReference>
<dbReference type="AlphaFoldDB" id="E7N379"/>
<name>E7N379_9FIRM</name>
<feature type="transmembrane region" description="Helical" evidence="1">
    <location>
        <begin position="196"/>
        <end position="217"/>
    </location>
</feature>
<dbReference type="InterPro" id="IPR012507">
    <property type="entry name" value="YibE_F"/>
</dbReference>
<dbReference type="EMBL" id="AECV01000025">
    <property type="protein sequence ID" value="EFW29354.1"/>
    <property type="molecule type" value="Genomic_DNA"/>
</dbReference>
<sequence length="386" mass="41104">MKIHPRRFARFLAVCFSLSVLLYCIFHLPGGEDAEPPTYKAEIISATQTDGAFASFAPGSVQYDVTARLTSGPAAGTEVSFLHATANNPAFDIHPQAGEEVLLRAEGEGYAIADYDRLPGIVWLLIGFGVLLVLFGGLTGLKALFVLLFAVLLIAKGLISFILFSPSHILFWTFLIGSVITLATQLIIGGRNRKSAGAIIGTIGGIFVAGILALIAIHGTYLTGIDEEQATMLKVLYLQDVDFRELLFSGIILGALGAVMDVAVSIAAAQYEMKQLAPATKFKALVSSGLSVGRDVMGTMANTLVLAYIGGALPLILLISAQPNIDLIRVLNLNMIAAEIVRSLIGSIGLLCAIPVTAYATAFLLTVKPTRRRREKSDALPETERS</sequence>
<evidence type="ECO:0000256" key="1">
    <source>
        <dbReference type="SAM" id="Phobius"/>
    </source>
</evidence>
<keyword evidence="3" id="KW-1185">Reference proteome</keyword>
<keyword evidence="1" id="KW-0812">Transmembrane</keyword>
<feature type="transmembrane region" description="Helical" evidence="1">
    <location>
        <begin position="145"/>
        <end position="163"/>
    </location>
</feature>
<organism evidence="2 3">
    <name type="scientific">Selenomonas artemidis F0399</name>
    <dbReference type="NCBI Taxonomy" id="749551"/>
    <lineage>
        <taxon>Bacteria</taxon>
        <taxon>Bacillati</taxon>
        <taxon>Bacillota</taxon>
        <taxon>Negativicutes</taxon>
        <taxon>Selenomonadales</taxon>
        <taxon>Selenomonadaceae</taxon>
        <taxon>Selenomonas</taxon>
    </lineage>
</organism>
<reference evidence="2 3" key="1">
    <citation type="submission" date="2010-08" db="EMBL/GenBank/DDBJ databases">
        <authorList>
            <person name="Weinstock G."/>
            <person name="Sodergren E."/>
            <person name="Clifton S."/>
            <person name="Fulton L."/>
            <person name="Fulton B."/>
            <person name="Courtney L."/>
            <person name="Fronick C."/>
            <person name="Harrison M."/>
            <person name="Strong C."/>
            <person name="Farmer C."/>
            <person name="Delahaunty K."/>
            <person name="Markovic C."/>
            <person name="Hall O."/>
            <person name="Minx P."/>
            <person name="Tomlinson C."/>
            <person name="Mitreva M."/>
            <person name="Hou S."/>
            <person name="Chen J."/>
            <person name="Wollam A."/>
            <person name="Pepin K.H."/>
            <person name="Johnson M."/>
            <person name="Bhonagiri V."/>
            <person name="Zhang X."/>
            <person name="Suruliraj S."/>
            <person name="Warren W."/>
            <person name="Chinwalla A."/>
            <person name="Mardis E.R."/>
            <person name="Wilson R.K."/>
        </authorList>
    </citation>
    <scope>NUCLEOTIDE SEQUENCE [LARGE SCALE GENOMIC DNA]</scope>
    <source>
        <strain evidence="2 3">F0399</strain>
    </source>
</reference>
<keyword evidence="1" id="KW-0472">Membrane</keyword>
<proteinExistence type="predicted"/>
<gene>
    <name evidence="2" type="ORF">HMPREF9555_01454</name>
</gene>